<keyword evidence="1" id="KW-0812">Transmembrane</keyword>
<evidence type="ECO:0000256" key="1">
    <source>
        <dbReference type="SAM" id="Phobius"/>
    </source>
</evidence>
<protein>
    <submittedName>
        <fullName evidence="2">Uncharacterized protein YjeT (DUF2065 family)</fullName>
    </submittedName>
</protein>
<gene>
    <name evidence="2" type="ORF">J2X21_000596</name>
</gene>
<keyword evidence="1" id="KW-1133">Transmembrane helix</keyword>
<dbReference type="PANTHER" id="PTHR38602">
    <property type="entry name" value="INNER MEMBRANE PROTEIN-RELATED"/>
    <property type="match status" value="1"/>
</dbReference>
<dbReference type="RefSeq" id="WP_310324669.1">
    <property type="nucleotide sequence ID" value="NZ_JAVDXV010000001.1"/>
</dbReference>
<dbReference type="PANTHER" id="PTHR38602:SF1">
    <property type="entry name" value="INNER MEMBRANE PROTEIN"/>
    <property type="match status" value="1"/>
</dbReference>
<dbReference type="Pfam" id="PF09838">
    <property type="entry name" value="DUF2065"/>
    <property type="match status" value="1"/>
</dbReference>
<evidence type="ECO:0000313" key="2">
    <source>
        <dbReference type="EMBL" id="MDR7331484.1"/>
    </source>
</evidence>
<proteinExistence type="predicted"/>
<keyword evidence="3" id="KW-1185">Reference proteome</keyword>
<comment type="caution">
    <text evidence="2">The sequence shown here is derived from an EMBL/GenBank/DDBJ whole genome shotgun (WGS) entry which is preliminary data.</text>
</comment>
<feature type="transmembrane region" description="Helical" evidence="1">
    <location>
        <begin position="39"/>
        <end position="59"/>
    </location>
</feature>
<dbReference type="Proteomes" id="UP001180825">
    <property type="component" value="Unassembled WGS sequence"/>
</dbReference>
<accession>A0ABU2A2R9</accession>
<keyword evidence="1" id="KW-0472">Membrane</keyword>
<sequence>MTELLTAVALVLVLEGLMPFISPARWREAFSRILAMSDGQIRFIGLISIVMGLLGLLWLR</sequence>
<evidence type="ECO:0000313" key="3">
    <source>
        <dbReference type="Proteomes" id="UP001180825"/>
    </source>
</evidence>
<reference evidence="2 3" key="1">
    <citation type="submission" date="2023-07" db="EMBL/GenBank/DDBJ databases">
        <title>Sorghum-associated microbial communities from plants grown in Nebraska, USA.</title>
        <authorList>
            <person name="Schachtman D."/>
        </authorList>
    </citation>
    <scope>NUCLEOTIDE SEQUENCE [LARGE SCALE GENOMIC DNA]</scope>
    <source>
        <strain evidence="2 3">BE316</strain>
    </source>
</reference>
<name>A0ABU2A2R9_9BURK</name>
<dbReference type="InterPro" id="IPR019201">
    <property type="entry name" value="DUF2065"/>
</dbReference>
<dbReference type="EMBL" id="JAVDXV010000001">
    <property type="protein sequence ID" value="MDR7331484.1"/>
    <property type="molecule type" value="Genomic_DNA"/>
</dbReference>
<organism evidence="2 3">
    <name type="scientific">Roseateles asaccharophilus</name>
    <dbReference type="NCBI Taxonomy" id="582607"/>
    <lineage>
        <taxon>Bacteria</taxon>
        <taxon>Pseudomonadati</taxon>
        <taxon>Pseudomonadota</taxon>
        <taxon>Betaproteobacteria</taxon>
        <taxon>Burkholderiales</taxon>
        <taxon>Sphaerotilaceae</taxon>
        <taxon>Roseateles</taxon>
    </lineage>
</organism>